<gene>
    <name evidence="10" type="ORF">K5V21_00725</name>
</gene>
<dbReference type="Pfam" id="PF05504">
    <property type="entry name" value="Spore_GerAC"/>
    <property type="match status" value="1"/>
</dbReference>
<protein>
    <submittedName>
        <fullName evidence="10">Ger(X)C family spore germination protein</fullName>
    </submittedName>
</protein>
<evidence type="ECO:0000256" key="3">
    <source>
        <dbReference type="ARBA" id="ARBA00022544"/>
    </source>
</evidence>
<keyword evidence="4" id="KW-0732">Signal</keyword>
<organism evidence="10 11">
    <name type="scientific">Clostridium sardiniense</name>
    <name type="common">Clostridium absonum</name>
    <dbReference type="NCBI Taxonomy" id="29369"/>
    <lineage>
        <taxon>Bacteria</taxon>
        <taxon>Bacillati</taxon>
        <taxon>Bacillota</taxon>
        <taxon>Clostridia</taxon>
        <taxon>Eubacteriales</taxon>
        <taxon>Clostridiaceae</taxon>
        <taxon>Clostridium</taxon>
    </lineage>
</organism>
<evidence type="ECO:0000313" key="11">
    <source>
        <dbReference type="Proteomes" id="UP001299068"/>
    </source>
</evidence>
<dbReference type="RefSeq" id="WP_221858331.1">
    <property type="nucleotide sequence ID" value="NZ_JAIKTU010000001.1"/>
</dbReference>
<dbReference type="InterPro" id="IPR057336">
    <property type="entry name" value="GerAC_N"/>
</dbReference>
<dbReference type="PROSITE" id="PS51257">
    <property type="entry name" value="PROKAR_LIPOPROTEIN"/>
    <property type="match status" value="1"/>
</dbReference>
<dbReference type="PANTHER" id="PTHR35789">
    <property type="entry name" value="SPORE GERMINATION PROTEIN B3"/>
    <property type="match status" value="1"/>
</dbReference>
<keyword evidence="5" id="KW-0472">Membrane</keyword>
<dbReference type="InterPro" id="IPR038501">
    <property type="entry name" value="Spore_GerAC_C_sf"/>
</dbReference>
<evidence type="ECO:0000256" key="5">
    <source>
        <dbReference type="ARBA" id="ARBA00023136"/>
    </source>
</evidence>
<dbReference type="Proteomes" id="UP001299068">
    <property type="component" value="Unassembled WGS sequence"/>
</dbReference>
<evidence type="ECO:0000256" key="7">
    <source>
        <dbReference type="ARBA" id="ARBA00023288"/>
    </source>
</evidence>
<comment type="caution">
    <text evidence="10">The sequence shown here is derived from an EMBL/GenBank/DDBJ whole genome shotgun (WGS) entry which is preliminary data.</text>
</comment>
<sequence length="376" mass="42772">MKKNGKRIFSLILIILMVPTILSGCFNYNEINQITFVTSAIFDIDDTGNVILYLDSMRPYRNTSESSDNGKRVIYKGVGKTALEAIRDVNMASSYKINFTQNRALIFTEAAAKQGINKFLNLINNDQEFQVKPYAFVYFGDVKNLIDISQNDEEYIGLFLNDLVDKNKKNPRSIISNINDYIVDSEIGNNYAVMSGLEIRKDVVDQRVELSGGVLMRDNKMIEKIDVTDGMSYNFLMDKIKTGTLEIANPQMNEGFVTLEILNSKTKTNVEYKDDKVTLNKKIKVKAVIAEAQGRFVVSKEALDTLKAKAEQNIKDYLEQFFYGFIDKDIDILQVERLLEIKYPQKVIEDVLSKIDFNLDVEINIQGGDRVESSLV</sequence>
<keyword evidence="7" id="KW-0449">Lipoprotein</keyword>
<accession>A0ABS7KTM4</accession>
<dbReference type="PANTHER" id="PTHR35789:SF1">
    <property type="entry name" value="SPORE GERMINATION PROTEIN B3"/>
    <property type="match status" value="1"/>
</dbReference>
<dbReference type="Gene3D" id="3.30.300.210">
    <property type="entry name" value="Nutrient germinant receptor protein C, domain 3"/>
    <property type="match status" value="1"/>
</dbReference>
<dbReference type="Pfam" id="PF25198">
    <property type="entry name" value="Spore_GerAC_N"/>
    <property type="match status" value="1"/>
</dbReference>
<evidence type="ECO:0000256" key="1">
    <source>
        <dbReference type="ARBA" id="ARBA00004635"/>
    </source>
</evidence>
<evidence type="ECO:0000256" key="2">
    <source>
        <dbReference type="ARBA" id="ARBA00007886"/>
    </source>
</evidence>
<name>A0ABS7KTM4_CLOSR</name>
<keyword evidence="6" id="KW-0564">Palmitate</keyword>
<keyword evidence="3" id="KW-0309">Germination</keyword>
<evidence type="ECO:0000259" key="9">
    <source>
        <dbReference type="Pfam" id="PF25198"/>
    </source>
</evidence>
<keyword evidence="11" id="KW-1185">Reference proteome</keyword>
<feature type="domain" description="Spore germination GerAC-like C-terminal" evidence="8">
    <location>
        <begin position="212"/>
        <end position="366"/>
    </location>
</feature>
<proteinExistence type="inferred from homology"/>
<evidence type="ECO:0000313" key="10">
    <source>
        <dbReference type="EMBL" id="MBY0753967.1"/>
    </source>
</evidence>
<comment type="subcellular location">
    <subcellularLocation>
        <location evidence="1">Membrane</location>
        <topology evidence="1">Lipid-anchor</topology>
    </subcellularLocation>
</comment>
<dbReference type="NCBIfam" id="TIGR02887">
    <property type="entry name" value="spore_ger_x_C"/>
    <property type="match status" value="1"/>
</dbReference>
<evidence type="ECO:0000256" key="6">
    <source>
        <dbReference type="ARBA" id="ARBA00023139"/>
    </source>
</evidence>
<evidence type="ECO:0000259" key="8">
    <source>
        <dbReference type="Pfam" id="PF05504"/>
    </source>
</evidence>
<comment type="similarity">
    <text evidence="2">Belongs to the GerABKC lipoprotein family.</text>
</comment>
<evidence type="ECO:0000256" key="4">
    <source>
        <dbReference type="ARBA" id="ARBA00022729"/>
    </source>
</evidence>
<reference evidence="10 11" key="1">
    <citation type="journal article" date="2021" name="Cell Host Microbe">
        <title>in vivo commensal control of Clostridioides difficile virulence.</title>
        <authorList>
            <person name="Girinathan B.P."/>
            <person name="Dibenedetto N."/>
            <person name="Worley J.N."/>
            <person name="Peltier J."/>
            <person name="Arrieta-Ortiz M.L."/>
            <person name="Rupa Christinal Immanuel S."/>
            <person name="Lavin R."/>
            <person name="Delaney M.L."/>
            <person name="Cummins C."/>
            <person name="Hoffmann M."/>
            <person name="Luo Y."/>
            <person name="Gonzalez-Escalona N."/>
            <person name="Allard M."/>
            <person name="Onderdonk A.B."/>
            <person name="Gerber G.K."/>
            <person name="Sonenshein A.L."/>
            <person name="Baliga N."/>
            <person name="Dupuy B."/>
            <person name="Bry L."/>
        </authorList>
    </citation>
    <scope>NUCLEOTIDE SEQUENCE [LARGE SCALE GENOMIC DNA]</scope>
    <source>
        <strain evidence="10 11">DSM 599</strain>
    </source>
</reference>
<dbReference type="InterPro" id="IPR046953">
    <property type="entry name" value="Spore_GerAC-like_C"/>
</dbReference>
<feature type="domain" description="Spore germination protein N-terminal" evidence="9">
    <location>
        <begin position="27"/>
        <end position="186"/>
    </location>
</feature>
<dbReference type="EMBL" id="JAIKTU010000001">
    <property type="protein sequence ID" value="MBY0753967.1"/>
    <property type="molecule type" value="Genomic_DNA"/>
</dbReference>
<dbReference type="InterPro" id="IPR008844">
    <property type="entry name" value="Spore_GerAC-like"/>
</dbReference>